<comment type="caution">
    <text evidence="3">The sequence shown here is derived from an EMBL/GenBank/DDBJ whole genome shotgun (WGS) entry which is preliminary data.</text>
</comment>
<feature type="domain" description="Phosphoribosyltransferase" evidence="2">
    <location>
        <begin position="39"/>
        <end position="220"/>
    </location>
</feature>
<name>A0ABP0G2H4_CLALP</name>
<dbReference type="EMBL" id="CAWYQH010000101">
    <property type="protein sequence ID" value="CAK8686034.1"/>
    <property type="molecule type" value="Genomic_DNA"/>
</dbReference>
<dbReference type="InterPro" id="IPR029057">
    <property type="entry name" value="PRTase-like"/>
</dbReference>
<accession>A0ABP0G2H4</accession>
<dbReference type="CDD" id="cd06223">
    <property type="entry name" value="PRTases_typeI"/>
    <property type="match status" value="1"/>
</dbReference>
<dbReference type="Pfam" id="PF14681">
    <property type="entry name" value="UPRTase"/>
    <property type="match status" value="1"/>
</dbReference>
<evidence type="ECO:0000256" key="1">
    <source>
        <dbReference type="SAM" id="MobiDB-lite"/>
    </source>
</evidence>
<evidence type="ECO:0000259" key="2">
    <source>
        <dbReference type="Pfam" id="PF14681"/>
    </source>
</evidence>
<evidence type="ECO:0000313" key="4">
    <source>
        <dbReference type="Proteomes" id="UP001642483"/>
    </source>
</evidence>
<keyword evidence="4" id="KW-1185">Reference proteome</keyword>
<evidence type="ECO:0000313" key="3">
    <source>
        <dbReference type="EMBL" id="CAK8686034.1"/>
    </source>
</evidence>
<gene>
    <name evidence="3" type="ORF">CVLEPA_LOCUS17946</name>
</gene>
<protein>
    <recommendedName>
        <fullName evidence="2">Phosphoribosyltransferase domain-containing protein</fullName>
    </recommendedName>
</protein>
<proteinExistence type="predicted"/>
<sequence length="235" mass="26207">MPSTVKASGGDKYNNVTMSQNDRDDEIFTGESSSKVKLVTTNDQIRRLQTIIRDKNVSRSEFVFSADRLIRLVIEEGLNLLPFSEHIVTTPSGHEYDGIKFNKGNCGVSIIRSGEAMEQALRESCRSIRIGKILIQSDEETDKAKVYYAKLPKDISKRTVLLMYPILSSGNTVLKAIEVLREHGVIDEKIILLTLFVTPEGIDTLSSAHSKITVLSTEMNPVVPVHFGKKYFGTD</sequence>
<feature type="region of interest" description="Disordered" evidence="1">
    <location>
        <begin position="1"/>
        <end position="26"/>
    </location>
</feature>
<dbReference type="Gene3D" id="3.40.50.2020">
    <property type="match status" value="1"/>
</dbReference>
<reference evidence="3 4" key="1">
    <citation type="submission" date="2024-02" db="EMBL/GenBank/DDBJ databases">
        <authorList>
            <person name="Daric V."/>
            <person name="Darras S."/>
        </authorList>
    </citation>
    <scope>NUCLEOTIDE SEQUENCE [LARGE SCALE GENOMIC DNA]</scope>
</reference>
<dbReference type="Proteomes" id="UP001642483">
    <property type="component" value="Unassembled WGS sequence"/>
</dbReference>
<organism evidence="3 4">
    <name type="scientific">Clavelina lepadiformis</name>
    <name type="common">Light-bulb sea squirt</name>
    <name type="synonym">Ascidia lepadiformis</name>
    <dbReference type="NCBI Taxonomy" id="159417"/>
    <lineage>
        <taxon>Eukaryota</taxon>
        <taxon>Metazoa</taxon>
        <taxon>Chordata</taxon>
        <taxon>Tunicata</taxon>
        <taxon>Ascidiacea</taxon>
        <taxon>Aplousobranchia</taxon>
        <taxon>Clavelinidae</taxon>
        <taxon>Clavelina</taxon>
    </lineage>
</organism>
<dbReference type="InterPro" id="IPR000836">
    <property type="entry name" value="PRTase_dom"/>
</dbReference>
<dbReference type="SUPFAM" id="SSF53271">
    <property type="entry name" value="PRTase-like"/>
    <property type="match status" value="1"/>
</dbReference>